<evidence type="ECO:0000313" key="2">
    <source>
        <dbReference type="Proteomes" id="UP000183585"/>
    </source>
</evidence>
<reference evidence="2" key="1">
    <citation type="submission" date="2016-06" db="EMBL/GenBank/DDBJ databases">
        <authorList>
            <person name="Varghese N."/>
            <person name="Submissions Spin"/>
        </authorList>
    </citation>
    <scope>NUCLEOTIDE SEQUENCE [LARGE SCALE GENOMIC DNA]</scope>
    <source>
        <strain evidence="2">DSM 43168</strain>
    </source>
</reference>
<dbReference type="Proteomes" id="UP000183585">
    <property type="component" value="Unassembled WGS sequence"/>
</dbReference>
<name>A0A1C5ACJ2_9ACTN</name>
<dbReference type="EMBL" id="FMCT01000012">
    <property type="protein sequence ID" value="SCF42879.1"/>
    <property type="molecule type" value="Genomic_DNA"/>
</dbReference>
<accession>A0A1C5ACJ2</accession>
<gene>
    <name evidence="1" type="ORF">GA0070563_112147</name>
</gene>
<sequence>MTGNATTPLRATAPEAIHDATRDAYVDREGLGTGEGFRAAADAAYTATLTHLYWHLRRHADEYRATAAFRKAHERWNANRDDQRLYAKAAVHEFYVRGVEAAARDVAALLGVPEHEIERETETP</sequence>
<organism evidence="1 2">
    <name type="scientific">Micromonospora carbonacea</name>
    <dbReference type="NCBI Taxonomy" id="47853"/>
    <lineage>
        <taxon>Bacteria</taxon>
        <taxon>Bacillati</taxon>
        <taxon>Actinomycetota</taxon>
        <taxon>Actinomycetes</taxon>
        <taxon>Micromonosporales</taxon>
        <taxon>Micromonosporaceae</taxon>
        <taxon>Micromonospora</taxon>
    </lineage>
</organism>
<proteinExistence type="predicted"/>
<protein>
    <submittedName>
        <fullName evidence="1">Uncharacterized protein</fullName>
    </submittedName>
</protein>
<dbReference type="RefSeq" id="WP_074476930.1">
    <property type="nucleotide sequence ID" value="NZ_FMCT01000012.1"/>
</dbReference>
<dbReference type="AlphaFoldDB" id="A0A1C5ACJ2"/>
<evidence type="ECO:0000313" key="1">
    <source>
        <dbReference type="EMBL" id="SCF42879.1"/>
    </source>
</evidence>
<keyword evidence="2" id="KW-1185">Reference proteome</keyword>